<proteinExistence type="predicted"/>
<dbReference type="EMBL" id="JXUW01000018">
    <property type="protein sequence ID" value="KJE76304.1"/>
    <property type="molecule type" value="Genomic_DNA"/>
</dbReference>
<comment type="caution">
    <text evidence="1">The sequence shown here is derived from an EMBL/GenBank/DDBJ whole genome shotgun (WGS) entry which is preliminary data.</text>
</comment>
<keyword evidence="2" id="KW-1185">Reference proteome</keyword>
<dbReference type="AlphaFoldDB" id="A0A0D8FTP8"/>
<evidence type="ECO:0000313" key="1">
    <source>
        <dbReference type="EMBL" id="KJE76304.1"/>
    </source>
</evidence>
<organism evidence="1 2">
    <name type="scientific">Ferrimicrobium acidiphilum DSM 19497</name>
    <dbReference type="NCBI Taxonomy" id="1121877"/>
    <lineage>
        <taxon>Bacteria</taxon>
        <taxon>Bacillati</taxon>
        <taxon>Actinomycetota</taxon>
        <taxon>Acidimicrobiia</taxon>
        <taxon>Acidimicrobiales</taxon>
        <taxon>Acidimicrobiaceae</taxon>
        <taxon>Ferrimicrobium</taxon>
    </lineage>
</organism>
<reference evidence="1 2" key="1">
    <citation type="submission" date="2015-01" db="EMBL/GenBank/DDBJ databases">
        <title>Draft genome of the acidophilic iron oxidizer Ferrimicrobium acidiphilum strain T23.</title>
        <authorList>
            <person name="Poehlein A."/>
            <person name="Eisen S."/>
            <person name="Schloemann M."/>
            <person name="Johnson B.D."/>
            <person name="Daniel R."/>
            <person name="Muehling M."/>
        </authorList>
    </citation>
    <scope>NUCLEOTIDE SEQUENCE [LARGE SCALE GENOMIC DNA]</scope>
    <source>
        <strain evidence="1 2">T23</strain>
    </source>
</reference>
<dbReference type="STRING" id="1121877.FEAC_19140"/>
<evidence type="ECO:0000313" key="2">
    <source>
        <dbReference type="Proteomes" id="UP000032336"/>
    </source>
</evidence>
<accession>A0A0D8FTP8</accession>
<sequence>MTENPPVAYCHLDHLCTSAHDTIEIGAHFAHFGHRIRSFRTVSDGEPSGATPNPYLTSFLVTVLGR</sequence>
<name>A0A0D8FTP8_9ACTN</name>
<protein>
    <submittedName>
        <fullName evidence="1">Uncharacterized protein</fullName>
    </submittedName>
</protein>
<dbReference type="Proteomes" id="UP000032336">
    <property type="component" value="Unassembled WGS sequence"/>
</dbReference>
<gene>
    <name evidence="1" type="ORF">FEAC_19140</name>
</gene>